<proteinExistence type="predicted"/>
<accession>A0A8D8EVT8</accession>
<dbReference type="AlphaFoldDB" id="A0A8D8EVT8"/>
<reference evidence="1" key="1">
    <citation type="submission" date="2021-05" db="EMBL/GenBank/DDBJ databases">
        <authorList>
            <person name="Alioto T."/>
            <person name="Alioto T."/>
            <person name="Gomez Garrido J."/>
        </authorList>
    </citation>
    <scope>NUCLEOTIDE SEQUENCE</scope>
</reference>
<dbReference type="EMBL" id="HBUE01009316">
    <property type="protein sequence ID" value="CAG6447520.1"/>
    <property type="molecule type" value="Transcribed_RNA"/>
</dbReference>
<evidence type="ECO:0000313" key="1">
    <source>
        <dbReference type="EMBL" id="CAG6447524.1"/>
    </source>
</evidence>
<sequence length="192" mass="21997">MTVRTLAGLVPGGSDGSCWERCCCWWRRSLVSLLWFSARVLLKFNFRWFPKNPTTCCGTQIPVPSGQHGQRRYGRRRPGSPGFVRRPEGYHKAAAHQQGVRVQQCGQRVLHVRIHAVLSVPVKVHRNPVPLDTIASQHGYRLYIAGVLRPRIASCWSRYPANQAQLAAACRLEHCNQHSDILWHRVLRLFRM</sequence>
<organism evidence="1">
    <name type="scientific">Culex pipiens</name>
    <name type="common">House mosquito</name>
    <dbReference type="NCBI Taxonomy" id="7175"/>
    <lineage>
        <taxon>Eukaryota</taxon>
        <taxon>Metazoa</taxon>
        <taxon>Ecdysozoa</taxon>
        <taxon>Arthropoda</taxon>
        <taxon>Hexapoda</taxon>
        <taxon>Insecta</taxon>
        <taxon>Pterygota</taxon>
        <taxon>Neoptera</taxon>
        <taxon>Endopterygota</taxon>
        <taxon>Diptera</taxon>
        <taxon>Nematocera</taxon>
        <taxon>Culicoidea</taxon>
        <taxon>Culicidae</taxon>
        <taxon>Culicinae</taxon>
        <taxon>Culicini</taxon>
        <taxon>Culex</taxon>
        <taxon>Culex</taxon>
    </lineage>
</organism>
<dbReference type="EMBL" id="HBUE01009317">
    <property type="protein sequence ID" value="CAG6447524.1"/>
    <property type="molecule type" value="Transcribed_RNA"/>
</dbReference>
<name>A0A8D8EVT8_CULPI</name>
<protein>
    <submittedName>
        <fullName evidence="1">(northern house mosquito) hypothetical protein</fullName>
    </submittedName>
</protein>